<dbReference type="PANTHER" id="PTHR43806:SF11">
    <property type="entry name" value="CEREVISIN-RELATED"/>
    <property type="match status" value="1"/>
</dbReference>
<dbReference type="GO" id="GO:0005615">
    <property type="term" value="C:extracellular space"/>
    <property type="evidence" value="ECO:0007669"/>
    <property type="project" value="TreeGrafter"/>
</dbReference>
<dbReference type="PRINTS" id="PR00723">
    <property type="entry name" value="SUBTILISIN"/>
</dbReference>
<evidence type="ECO:0000259" key="9">
    <source>
        <dbReference type="Pfam" id="PF00082"/>
    </source>
</evidence>
<dbReference type="Proteomes" id="UP000541425">
    <property type="component" value="Unassembled WGS sequence"/>
</dbReference>
<reference evidence="10 11" key="1">
    <citation type="submission" date="2020-08" db="EMBL/GenBank/DDBJ databases">
        <title>Genomic Encyclopedia of Type Strains, Phase IV (KMG-IV): sequencing the most valuable type-strain genomes for metagenomic binning, comparative biology and taxonomic classification.</title>
        <authorList>
            <person name="Goeker M."/>
        </authorList>
    </citation>
    <scope>NUCLEOTIDE SEQUENCE [LARGE SCALE GENOMIC DNA]</scope>
    <source>
        <strain evidence="10 11">DSM 22548</strain>
    </source>
</reference>
<evidence type="ECO:0000256" key="8">
    <source>
        <dbReference type="SAM" id="SignalP"/>
    </source>
</evidence>
<evidence type="ECO:0000256" key="3">
    <source>
        <dbReference type="ARBA" id="ARBA00022801"/>
    </source>
</evidence>
<evidence type="ECO:0000256" key="7">
    <source>
        <dbReference type="RuleBase" id="RU003355"/>
    </source>
</evidence>
<dbReference type="PROSITE" id="PS00138">
    <property type="entry name" value="SUBTILASE_SER"/>
    <property type="match status" value="1"/>
</dbReference>
<keyword evidence="4 6" id="KW-0720">Serine protease</keyword>
<evidence type="ECO:0000256" key="4">
    <source>
        <dbReference type="ARBA" id="ARBA00022825"/>
    </source>
</evidence>
<proteinExistence type="inferred from homology"/>
<evidence type="ECO:0000256" key="2">
    <source>
        <dbReference type="ARBA" id="ARBA00022670"/>
    </source>
</evidence>
<dbReference type="Gene3D" id="3.40.50.200">
    <property type="entry name" value="Peptidase S8/S53 domain"/>
    <property type="match status" value="2"/>
</dbReference>
<organism evidence="10 11">
    <name type="scientific">Alloprevotella rava</name>
    <dbReference type="NCBI Taxonomy" id="671218"/>
    <lineage>
        <taxon>Bacteria</taxon>
        <taxon>Pseudomonadati</taxon>
        <taxon>Bacteroidota</taxon>
        <taxon>Bacteroidia</taxon>
        <taxon>Bacteroidales</taxon>
        <taxon>Prevotellaceae</taxon>
        <taxon>Alloprevotella</taxon>
    </lineage>
</organism>
<name>A0A7W5ULE0_9BACT</name>
<dbReference type="InterPro" id="IPR050131">
    <property type="entry name" value="Peptidase_S8_subtilisin-like"/>
</dbReference>
<comment type="similarity">
    <text evidence="1 6 7">Belongs to the peptidase S8 family.</text>
</comment>
<dbReference type="GO" id="GO:0004252">
    <property type="term" value="F:serine-type endopeptidase activity"/>
    <property type="evidence" value="ECO:0007669"/>
    <property type="project" value="UniProtKB-UniRule"/>
</dbReference>
<dbReference type="GO" id="GO:0006508">
    <property type="term" value="P:proteolysis"/>
    <property type="evidence" value="ECO:0007669"/>
    <property type="project" value="UniProtKB-KW"/>
</dbReference>
<dbReference type="InterPro" id="IPR036852">
    <property type="entry name" value="Peptidase_S8/S53_dom_sf"/>
</dbReference>
<dbReference type="InterPro" id="IPR000209">
    <property type="entry name" value="Peptidase_S8/S53_dom"/>
</dbReference>
<keyword evidence="8" id="KW-0732">Signal</keyword>
<dbReference type="PROSITE" id="PS00137">
    <property type="entry name" value="SUBTILASE_HIS"/>
    <property type="match status" value="1"/>
</dbReference>
<keyword evidence="2 6" id="KW-0645">Protease</keyword>
<feature type="active site" description="Charge relay system" evidence="5 6">
    <location>
        <position position="145"/>
    </location>
</feature>
<dbReference type="InterPro" id="IPR022398">
    <property type="entry name" value="Peptidase_S8_His-AS"/>
</dbReference>
<dbReference type="InterPro" id="IPR023827">
    <property type="entry name" value="Peptidase_S8_Asp-AS"/>
</dbReference>
<keyword evidence="3 6" id="KW-0378">Hydrolase</keyword>
<feature type="chain" id="PRO_5030626317" evidence="8">
    <location>
        <begin position="21"/>
        <end position="687"/>
    </location>
</feature>
<evidence type="ECO:0000256" key="5">
    <source>
        <dbReference type="PIRSR" id="PIRSR615500-1"/>
    </source>
</evidence>
<feature type="active site" description="Charge relay system" evidence="5 6">
    <location>
        <position position="204"/>
    </location>
</feature>
<dbReference type="RefSeq" id="WP_183698103.1">
    <property type="nucleotide sequence ID" value="NZ_JACICA010000019.1"/>
</dbReference>
<accession>A0A7W5ULE0</accession>
<dbReference type="AlphaFoldDB" id="A0A7W5ULE0"/>
<feature type="signal peptide" evidence="8">
    <location>
        <begin position="1"/>
        <end position="20"/>
    </location>
</feature>
<dbReference type="EMBL" id="JACICA010000019">
    <property type="protein sequence ID" value="MBB3703648.1"/>
    <property type="molecule type" value="Genomic_DNA"/>
</dbReference>
<gene>
    <name evidence="10" type="ORF">FHS60_002144</name>
</gene>
<evidence type="ECO:0000256" key="6">
    <source>
        <dbReference type="PROSITE-ProRule" id="PRU01240"/>
    </source>
</evidence>
<dbReference type="SUPFAM" id="SSF52743">
    <property type="entry name" value="Subtilisin-like"/>
    <property type="match status" value="1"/>
</dbReference>
<evidence type="ECO:0000256" key="1">
    <source>
        <dbReference type="ARBA" id="ARBA00011073"/>
    </source>
</evidence>
<evidence type="ECO:0000313" key="11">
    <source>
        <dbReference type="Proteomes" id="UP000541425"/>
    </source>
</evidence>
<dbReference type="InterPro" id="IPR023828">
    <property type="entry name" value="Peptidase_S8_Ser-AS"/>
</dbReference>
<feature type="domain" description="Peptidase S8/S53" evidence="9">
    <location>
        <begin position="136"/>
        <end position="597"/>
    </location>
</feature>
<sequence>MKKILLLATYCLSFSLSSHAQYRTVLSPKLDVRAAQFLSSSSWDQSETVVHVYITLTDDAAKAQLEQQYNVHFNVKCGDTYTAVVPRSALASLAADARVKALYVGEQLKLMTDKVRKQTHADVLHAGTGLSMSYTGKGVLIGVIDTGFDFTHPNFTDSNGRCRILNVWDQNAIATSPGAYGYGRAYETSASIATVAHDNSSATHGTHVAGIAAGSSTTLYGGMASEADLVLVSTNRTEQGIVDGVDFLLKYAQQAGRPIAINVSLGTMMGFKDGTGLMARMVDSLLAGKQGCLMSVAVGNEGNRNSTLTGRSVKSVWKVPAAGADQLFVETRPGDSCSVRLLLKDQQTGEVFFDHTFSTGQIWTERYERFGSVDKERASLVAACIKNEQTGAYALSFHVGYSQQPSEEWSVEIETTHQQVLAYSNNGSFSAEGHEGYTDGTNSSTIAMTATGNEPIAVGATVSKNRYVSLSGVETVNPWTLSERYPLSALGPCSDGRIKPDVVAPGASVVSSYNSFAAPRTVKASDVVFNKTVGGKTYYWYVENGTSMAAPAVAGIMALWLQAKPTLTAAEVRTLLAKTSLRNSSMGQMPNSQYGVGQINALAGMQELLSATGLSEISTTTPVAYAYDAATAQLRTQATRHIFVYSTDGRLLLQTSHNSLSLAALPAGLYLVRLIGVQGEKVIKLRK</sequence>
<dbReference type="PANTHER" id="PTHR43806">
    <property type="entry name" value="PEPTIDASE S8"/>
    <property type="match status" value="1"/>
</dbReference>
<dbReference type="PROSITE" id="PS00136">
    <property type="entry name" value="SUBTILASE_ASP"/>
    <property type="match status" value="1"/>
</dbReference>
<dbReference type="InterPro" id="IPR015500">
    <property type="entry name" value="Peptidase_S8_subtilisin-rel"/>
</dbReference>
<dbReference type="Pfam" id="PF00082">
    <property type="entry name" value="Peptidase_S8"/>
    <property type="match status" value="1"/>
</dbReference>
<evidence type="ECO:0000313" key="10">
    <source>
        <dbReference type="EMBL" id="MBB3703648.1"/>
    </source>
</evidence>
<dbReference type="PROSITE" id="PS51892">
    <property type="entry name" value="SUBTILASE"/>
    <property type="match status" value="1"/>
</dbReference>
<comment type="caution">
    <text evidence="10">The sequence shown here is derived from an EMBL/GenBank/DDBJ whole genome shotgun (WGS) entry which is preliminary data.</text>
</comment>
<protein>
    <submittedName>
        <fullName evidence="10">Subtilisin family serine protease</fullName>
    </submittedName>
</protein>
<feature type="active site" description="Charge relay system" evidence="5 6">
    <location>
        <position position="547"/>
    </location>
</feature>